<proteinExistence type="predicted"/>
<evidence type="ECO:0000313" key="2">
    <source>
        <dbReference type="EMBL" id="MED6139293.1"/>
    </source>
</evidence>
<feature type="domain" description="Replication protein A 70 kDa DNA-binding subunit B/D first OB fold" evidence="1">
    <location>
        <begin position="7"/>
        <end position="89"/>
    </location>
</feature>
<protein>
    <recommendedName>
        <fullName evidence="1">Replication protein A 70 kDa DNA-binding subunit B/D first OB fold domain-containing protein</fullName>
    </recommendedName>
</protein>
<dbReference type="Proteomes" id="UP001341840">
    <property type="component" value="Unassembled WGS sequence"/>
</dbReference>
<accession>A0ABU6SU65</accession>
<dbReference type="Pfam" id="PF02721">
    <property type="entry name" value="DUF223"/>
    <property type="match status" value="1"/>
</dbReference>
<reference evidence="2 3" key="1">
    <citation type="journal article" date="2023" name="Plants (Basel)">
        <title>Bridging the Gap: Combining Genomics and Transcriptomics Approaches to Understand Stylosanthes scabra, an Orphan Legume from the Brazilian Caatinga.</title>
        <authorList>
            <person name="Ferreira-Neto J.R.C."/>
            <person name="da Silva M.D."/>
            <person name="Binneck E."/>
            <person name="de Melo N.F."/>
            <person name="da Silva R.H."/>
            <person name="de Melo A.L.T.M."/>
            <person name="Pandolfi V."/>
            <person name="Bustamante F.O."/>
            <person name="Brasileiro-Vidal A.C."/>
            <person name="Benko-Iseppon A.M."/>
        </authorList>
    </citation>
    <scope>NUCLEOTIDE SEQUENCE [LARGE SCALE GENOMIC DNA]</scope>
    <source>
        <tissue evidence="2">Leaves</tissue>
    </source>
</reference>
<gene>
    <name evidence="2" type="ORF">PIB30_082422</name>
</gene>
<dbReference type="InterPro" id="IPR003871">
    <property type="entry name" value="RFA1B/D_OB_1st"/>
</dbReference>
<evidence type="ECO:0000259" key="1">
    <source>
        <dbReference type="Pfam" id="PF02721"/>
    </source>
</evidence>
<sequence length="185" mass="21555">MALTIDFFEDVGPKKLGLCFNVYLIRLWEEFDKINEEETNRVDMGIRVQGTVPKYLIKQWRDKLKEFKMYTMSNFIVADTRPMTRTFCKKTTVRLVEVPSFELHPFVMKDIPDLLHAESINPYIISEVVVKQEYKEVMTSKGIKTKRMAVTIKDIKLFGDNPSTTVRISQISSGSSVRYVDELTR</sequence>
<keyword evidence="3" id="KW-1185">Reference proteome</keyword>
<name>A0ABU6SU65_9FABA</name>
<dbReference type="EMBL" id="JASCZI010061682">
    <property type="protein sequence ID" value="MED6139293.1"/>
    <property type="molecule type" value="Genomic_DNA"/>
</dbReference>
<comment type="caution">
    <text evidence="2">The sequence shown here is derived from an EMBL/GenBank/DDBJ whole genome shotgun (WGS) entry which is preliminary data.</text>
</comment>
<evidence type="ECO:0000313" key="3">
    <source>
        <dbReference type="Proteomes" id="UP001341840"/>
    </source>
</evidence>
<organism evidence="2 3">
    <name type="scientific">Stylosanthes scabra</name>
    <dbReference type="NCBI Taxonomy" id="79078"/>
    <lineage>
        <taxon>Eukaryota</taxon>
        <taxon>Viridiplantae</taxon>
        <taxon>Streptophyta</taxon>
        <taxon>Embryophyta</taxon>
        <taxon>Tracheophyta</taxon>
        <taxon>Spermatophyta</taxon>
        <taxon>Magnoliopsida</taxon>
        <taxon>eudicotyledons</taxon>
        <taxon>Gunneridae</taxon>
        <taxon>Pentapetalae</taxon>
        <taxon>rosids</taxon>
        <taxon>fabids</taxon>
        <taxon>Fabales</taxon>
        <taxon>Fabaceae</taxon>
        <taxon>Papilionoideae</taxon>
        <taxon>50 kb inversion clade</taxon>
        <taxon>dalbergioids sensu lato</taxon>
        <taxon>Dalbergieae</taxon>
        <taxon>Pterocarpus clade</taxon>
        <taxon>Stylosanthes</taxon>
    </lineage>
</organism>